<gene>
    <name evidence="2" type="ORF">A9Q75_10600</name>
</gene>
<dbReference type="PANTHER" id="PTHR36920">
    <property type="match status" value="1"/>
</dbReference>
<evidence type="ECO:0000313" key="2">
    <source>
        <dbReference type="EMBL" id="OUR80270.1"/>
    </source>
</evidence>
<feature type="signal peptide" evidence="1">
    <location>
        <begin position="1"/>
        <end position="20"/>
    </location>
</feature>
<dbReference type="Pfam" id="PF03922">
    <property type="entry name" value="OmpW"/>
    <property type="match status" value="1"/>
</dbReference>
<evidence type="ECO:0000256" key="1">
    <source>
        <dbReference type="SAM" id="SignalP"/>
    </source>
</evidence>
<dbReference type="GO" id="GO:0019867">
    <property type="term" value="C:outer membrane"/>
    <property type="evidence" value="ECO:0007669"/>
    <property type="project" value="InterPro"/>
</dbReference>
<dbReference type="SUPFAM" id="SSF56925">
    <property type="entry name" value="OMPA-like"/>
    <property type="match status" value="1"/>
</dbReference>
<comment type="caution">
    <text evidence="2">The sequence shown here is derived from an EMBL/GenBank/DDBJ whole genome shotgun (WGS) entry which is preliminary data.</text>
</comment>
<dbReference type="InterPro" id="IPR011250">
    <property type="entry name" value="OMP/PagP_B-barrel"/>
</dbReference>
<dbReference type="AlphaFoldDB" id="A0A1Y5ED53"/>
<dbReference type="InterPro" id="IPR005618">
    <property type="entry name" value="OMPW"/>
</dbReference>
<protein>
    <submittedName>
        <fullName evidence="2">Outer membrane protein OmpW</fullName>
    </submittedName>
</protein>
<dbReference type="EMBL" id="MAAF01000064">
    <property type="protein sequence ID" value="OUR80270.1"/>
    <property type="molecule type" value="Genomic_DNA"/>
</dbReference>
<evidence type="ECO:0000313" key="3">
    <source>
        <dbReference type="Proteomes" id="UP000243053"/>
    </source>
</evidence>
<reference evidence="3" key="1">
    <citation type="journal article" date="2017" name="Proc. Natl. Acad. Sci. U.S.A.">
        <title>Simulation of Deepwater Horizon oil plume reveals substrate specialization within a complex community of hydrocarbon degraders.</title>
        <authorList>
            <person name="Hu P."/>
            <person name="Dubinsky E.A."/>
            <person name="Probst A.J."/>
            <person name="Wang J."/>
            <person name="Sieber C.M.K."/>
            <person name="Tom L.M."/>
            <person name="Gardinali P."/>
            <person name="Banfield J.F."/>
            <person name="Atlas R.M."/>
            <person name="Andersen G.L."/>
        </authorList>
    </citation>
    <scope>NUCLEOTIDE SEQUENCE [LARGE SCALE GENOMIC DNA]</scope>
</reference>
<proteinExistence type="predicted"/>
<dbReference type="GO" id="GO:0055085">
    <property type="term" value="P:transmembrane transport"/>
    <property type="evidence" value="ECO:0007669"/>
    <property type="project" value="TreeGrafter"/>
</dbReference>
<dbReference type="Gene3D" id="2.40.160.20">
    <property type="match status" value="1"/>
</dbReference>
<feature type="chain" id="PRO_5012508995" evidence="1">
    <location>
        <begin position="21"/>
        <end position="218"/>
    </location>
</feature>
<accession>A0A1Y5ED53</accession>
<keyword evidence="1" id="KW-0732">Signal</keyword>
<sequence>MKKTLLTIALLSSLSTAAFANQAGDILIRGGATMVSPDSGKSTVLLSGADSGLELSVGDDTQLGLNFVYFFDSNWAVELLAATPFDHDIELHADGATTLLADTKQLPPTLSVLYYFDTSSALKPYVGAGINYTVFFDNSFTSTYSEAGFSDLELDNSFGYSVQVGADYEIDKNWSVNVSARYIDISTDASFAVSGDNIGSASVDVNPMVYSVMLGYTF</sequence>
<name>A0A1Y5ED53_COLPS</name>
<dbReference type="PANTHER" id="PTHR36920:SF1">
    <property type="entry name" value="OUTER MEMBRANE PROTEIN W"/>
    <property type="match status" value="1"/>
</dbReference>
<dbReference type="Proteomes" id="UP000243053">
    <property type="component" value="Unassembled WGS sequence"/>
</dbReference>
<organism evidence="2 3">
    <name type="scientific">Colwellia psychrerythraea</name>
    <name type="common">Vibrio psychroerythus</name>
    <dbReference type="NCBI Taxonomy" id="28229"/>
    <lineage>
        <taxon>Bacteria</taxon>
        <taxon>Pseudomonadati</taxon>
        <taxon>Pseudomonadota</taxon>
        <taxon>Gammaproteobacteria</taxon>
        <taxon>Alteromonadales</taxon>
        <taxon>Colwelliaceae</taxon>
        <taxon>Colwellia</taxon>
    </lineage>
</organism>